<accession>A0A9N8WB07</accession>
<dbReference type="GO" id="GO:0001680">
    <property type="term" value="P:tRNA 3'-terminal CCA addition"/>
    <property type="evidence" value="ECO:0007669"/>
    <property type="project" value="TreeGrafter"/>
</dbReference>
<evidence type="ECO:0000256" key="2">
    <source>
        <dbReference type="ARBA" id="ARBA00022679"/>
    </source>
</evidence>
<evidence type="ECO:0000256" key="4">
    <source>
        <dbReference type="RuleBase" id="RU003953"/>
    </source>
</evidence>
<keyword evidence="7" id="KW-1185">Reference proteome</keyword>
<dbReference type="CDD" id="cd05398">
    <property type="entry name" value="NT_ClassII-CCAase"/>
    <property type="match status" value="1"/>
</dbReference>
<keyword evidence="3 4" id="KW-0694">RNA-binding</keyword>
<evidence type="ECO:0000256" key="3">
    <source>
        <dbReference type="ARBA" id="ARBA00022884"/>
    </source>
</evidence>
<dbReference type="PANTHER" id="PTHR13734:SF5">
    <property type="entry name" value="CCA TRNA NUCLEOTIDYLTRANSFERASE, MITOCHONDRIAL"/>
    <property type="match status" value="1"/>
</dbReference>
<dbReference type="Proteomes" id="UP000789572">
    <property type="component" value="Unassembled WGS sequence"/>
</dbReference>
<dbReference type="EMBL" id="CAJVPJ010000115">
    <property type="protein sequence ID" value="CAG8480393.1"/>
    <property type="molecule type" value="Genomic_DNA"/>
</dbReference>
<dbReference type="FunFam" id="3.30.460.10:FF:000019">
    <property type="entry name" value="tRNA nucleotidyltransferase cca2"/>
    <property type="match status" value="1"/>
</dbReference>
<evidence type="ECO:0000256" key="1">
    <source>
        <dbReference type="ARBA" id="ARBA00007265"/>
    </source>
</evidence>
<dbReference type="GO" id="GO:0052927">
    <property type="term" value="F:CC tRNA cytidylyltransferase activity"/>
    <property type="evidence" value="ECO:0007669"/>
    <property type="project" value="TreeGrafter"/>
</dbReference>
<dbReference type="PANTHER" id="PTHR13734">
    <property type="entry name" value="TRNA-NUCLEOTIDYLTRANSFERASE"/>
    <property type="match status" value="1"/>
</dbReference>
<keyword evidence="2 4" id="KW-0808">Transferase</keyword>
<sequence length="460" mass="52277">MSTSRSEKSQMVVSGAEKSYGINPHTKEPMRVILTDKEREICTALNKFAEYSKEKEPVQLRIAGGWVRDKLLGLKSHDIDVAIDSMTGYEFAKRLNEFLKEQGHSVCDIGKIESNPDRSKHLETATTKVFGLEIDFVNLRNEVYAKNSRTPTEITPGTPEEDARRRDITINALFYNIHSGEVEDFTGKGIPDLEAGLIRTPLPAFQTFEDDPLRVLRCIRFASRFDFDITDEIKETIQTETIRNAIRSKVSPERIGIEISKMIERNPLRSFEFLYSLGLYKTVFASPPRELIVNGSMRNPEYGLNVARVIKWIFQLTADDELHELFKNRSTDEIKSLYLASILLPYKDIVILEKRKMVPASNYVIRESLKLANVNADITHKLFVAIEVIRKAVQKHSEEGGISRLELGLLIREVGMPKYMREKWPTAVILALAIDLLPERENIDAGSGTFGDNSENVARL</sequence>
<dbReference type="AlphaFoldDB" id="A0A9N8WB07"/>
<proteinExistence type="inferred from homology"/>
<reference evidence="6" key="1">
    <citation type="submission" date="2021-06" db="EMBL/GenBank/DDBJ databases">
        <authorList>
            <person name="Kallberg Y."/>
            <person name="Tangrot J."/>
            <person name="Rosling A."/>
        </authorList>
    </citation>
    <scope>NUCLEOTIDE SEQUENCE</scope>
    <source>
        <strain evidence="6">IA702</strain>
    </source>
</reference>
<feature type="domain" description="Poly A polymerase head" evidence="5">
    <location>
        <begin position="60"/>
        <end position="199"/>
    </location>
</feature>
<evidence type="ECO:0000313" key="7">
    <source>
        <dbReference type="Proteomes" id="UP000789572"/>
    </source>
</evidence>
<name>A0A9N8WB07_9GLOM</name>
<dbReference type="InterPro" id="IPR002646">
    <property type="entry name" value="PolA_pol_head_dom"/>
</dbReference>
<evidence type="ECO:0000313" key="6">
    <source>
        <dbReference type="EMBL" id="CAG8480393.1"/>
    </source>
</evidence>
<protein>
    <submittedName>
        <fullName evidence="6">5184_t:CDS:1</fullName>
    </submittedName>
</protein>
<dbReference type="Gene3D" id="1.10.3090.10">
    <property type="entry name" value="cca-adding enzyme, domain 2"/>
    <property type="match status" value="1"/>
</dbReference>
<dbReference type="Gene3D" id="3.30.460.10">
    <property type="entry name" value="Beta Polymerase, domain 2"/>
    <property type="match status" value="1"/>
</dbReference>
<dbReference type="Pfam" id="PF01743">
    <property type="entry name" value="PolyA_pol"/>
    <property type="match status" value="1"/>
</dbReference>
<dbReference type="InterPro" id="IPR043519">
    <property type="entry name" value="NT_sf"/>
</dbReference>
<gene>
    <name evidence="6" type="ORF">POCULU_LOCUS1512</name>
</gene>
<comment type="caution">
    <text evidence="6">The sequence shown here is derived from an EMBL/GenBank/DDBJ whole genome shotgun (WGS) entry which is preliminary data.</text>
</comment>
<dbReference type="OrthoDB" id="445712at2759"/>
<dbReference type="GO" id="GO:0003723">
    <property type="term" value="F:RNA binding"/>
    <property type="evidence" value="ECO:0007669"/>
    <property type="project" value="UniProtKB-KW"/>
</dbReference>
<dbReference type="SUPFAM" id="SSF81301">
    <property type="entry name" value="Nucleotidyltransferase"/>
    <property type="match status" value="1"/>
</dbReference>
<evidence type="ECO:0000259" key="5">
    <source>
        <dbReference type="Pfam" id="PF01743"/>
    </source>
</evidence>
<dbReference type="GO" id="GO:0052929">
    <property type="term" value="F:ATP:3'-cytidine-cytidine-tRNA adenylyltransferase activity"/>
    <property type="evidence" value="ECO:0007669"/>
    <property type="project" value="TreeGrafter"/>
</dbReference>
<comment type="similarity">
    <text evidence="1 4">Belongs to the tRNA nucleotidyltransferase/poly(A) polymerase family.</text>
</comment>
<dbReference type="SUPFAM" id="SSF81891">
    <property type="entry name" value="Poly A polymerase C-terminal region-like"/>
    <property type="match status" value="1"/>
</dbReference>
<dbReference type="GO" id="GO:0005739">
    <property type="term" value="C:mitochondrion"/>
    <property type="evidence" value="ECO:0007669"/>
    <property type="project" value="UniProtKB-ARBA"/>
</dbReference>
<organism evidence="6 7">
    <name type="scientific">Paraglomus occultum</name>
    <dbReference type="NCBI Taxonomy" id="144539"/>
    <lineage>
        <taxon>Eukaryota</taxon>
        <taxon>Fungi</taxon>
        <taxon>Fungi incertae sedis</taxon>
        <taxon>Mucoromycota</taxon>
        <taxon>Glomeromycotina</taxon>
        <taxon>Glomeromycetes</taxon>
        <taxon>Paraglomerales</taxon>
        <taxon>Paraglomeraceae</taxon>
        <taxon>Paraglomus</taxon>
    </lineage>
</organism>